<dbReference type="PANTHER" id="PTHR34295">
    <property type="entry name" value="BIOTIN TRANSPORTER BIOY"/>
    <property type="match status" value="1"/>
</dbReference>
<keyword evidence="3" id="KW-0812">Transmembrane</keyword>
<comment type="subcellular location">
    <subcellularLocation>
        <location evidence="2">Cell membrane</location>
        <topology evidence="2">Multi-pass membrane protein</topology>
    </subcellularLocation>
</comment>
<name>A0A2T1DI87_9CYAN</name>
<gene>
    <name evidence="4" type="ORF">C7B65_09015</name>
</gene>
<organism evidence="4 5">
    <name type="scientific">Phormidesmis priestleyi ULC007</name>
    <dbReference type="NCBI Taxonomy" id="1920490"/>
    <lineage>
        <taxon>Bacteria</taxon>
        <taxon>Bacillati</taxon>
        <taxon>Cyanobacteriota</taxon>
        <taxon>Cyanophyceae</taxon>
        <taxon>Leptolyngbyales</taxon>
        <taxon>Leptolyngbyaceae</taxon>
        <taxon>Phormidesmis</taxon>
    </lineage>
</organism>
<sequence>MLWALTGLLLTIGGTLLKASIADAPWTWTPQTVPLHFLGVSYQIGAVLLVGCLGGKNAAVISQIAYLLLGLAGFEIFSDGGGIHYFSKPSFGYLLGFIPGAWLCGYLAFKTPPRLESLAFSCFCGLLVIHLTGIFYLFLSYGLKWADAEALSLWDALKTYSLTPLPGQFAVVCAVTVLAFAMRRLMFY</sequence>
<dbReference type="STRING" id="1920490.GCA_001895925_03702"/>
<proteinExistence type="inferred from homology"/>
<evidence type="ECO:0000313" key="5">
    <source>
        <dbReference type="Proteomes" id="UP000238634"/>
    </source>
</evidence>
<evidence type="ECO:0000313" key="4">
    <source>
        <dbReference type="EMBL" id="PSB20220.1"/>
    </source>
</evidence>
<feature type="transmembrane region" description="Helical" evidence="3">
    <location>
        <begin position="35"/>
        <end position="53"/>
    </location>
</feature>
<dbReference type="EMBL" id="PVWG01000007">
    <property type="protein sequence ID" value="PSB20220.1"/>
    <property type="molecule type" value="Genomic_DNA"/>
</dbReference>
<feature type="transmembrane region" description="Helical" evidence="3">
    <location>
        <begin position="65"/>
        <end position="85"/>
    </location>
</feature>
<dbReference type="PANTHER" id="PTHR34295:SF1">
    <property type="entry name" value="BIOTIN TRANSPORTER BIOY"/>
    <property type="match status" value="1"/>
</dbReference>
<dbReference type="InterPro" id="IPR003784">
    <property type="entry name" value="BioY"/>
</dbReference>
<reference evidence="4 5" key="2">
    <citation type="submission" date="2018-03" db="EMBL/GenBank/DDBJ databases">
        <title>The ancient ancestry and fast evolution of plastids.</title>
        <authorList>
            <person name="Moore K.R."/>
            <person name="Magnabosco C."/>
            <person name="Momper L."/>
            <person name="Gold D.A."/>
            <person name="Bosak T."/>
            <person name="Fournier G.P."/>
        </authorList>
    </citation>
    <scope>NUCLEOTIDE SEQUENCE [LARGE SCALE GENOMIC DNA]</scope>
    <source>
        <strain evidence="4 5">ULC007</strain>
    </source>
</reference>
<evidence type="ECO:0000256" key="2">
    <source>
        <dbReference type="PIRNR" id="PIRNR016661"/>
    </source>
</evidence>
<dbReference type="AlphaFoldDB" id="A0A2T1DI87"/>
<dbReference type="Pfam" id="PF02632">
    <property type="entry name" value="BioY"/>
    <property type="match status" value="1"/>
</dbReference>
<feature type="transmembrane region" description="Helical" evidence="3">
    <location>
        <begin position="91"/>
        <end position="109"/>
    </location>
</feature>
<evidence type="ECO:0000256" key="3">
    <source>
        <dbReference type="SAM" id="Phobius"/>
    </source>
</evidence>
<keyword evidence="2" id="KW-1003">Cell membrane</keyword>
<evidence type="ECO:0000256" key="1">
    <source>
        <dbReference type="ARBA" id="ARBA00010692"/>
    </source>
</evidence>
<keyword evidence="3" id="KW-1133">Transmembrane helix</keyword>
<protein>
    <recommendedName>
        <fullName evidence="2">Biotin transporter</fullName>
    </recommendedName>
</protein>
<dbReference type="Proteomes" id="UP000238634">
    <property type="component" value="Unassembled WGS sequence"/>
</dbReference>
<accession>A0A2T1DI87</accession>
<dbReference type="GO" id="GO:0005886">
    <property type="term" value="C:plasma membrane"/>
    <property type="evidence" value="ECO:0007669"/>
    <property type="project" value="UniProtKB-SubCell"/>
</dbReference>
<keyword evidence="5" id="KW-1185">Reference proteome</keyword>
<feature type="transmembrane region" description="Helical" evidence="3">
    <location>
        <begin position="159"/>
        <end position="182"/>
    </location>
</feature>
<dbReference type="OrthoDB" id="9803495at2"/>
<keyword evidence="2 3" id="KW-0472">Membrane</keyword>
<keyword evidence="2" id="KW-0813">Transport</keyword>
<feature type="transmembrane region" description="Helical" evidence="3">
    <location>
        <begin position="118"/>
        <end position="139"/>
    </location>
</feature>
<dbReference type="PIRSF" id="PIRSF016661">
    <property type="entry name" value="BioY"/>
    <property type="match status" value="1"/>
</dbReference>
<comment type="similarity">
    <text evidence="1 2">Belongs to the BioY family.</text>
</comment>
<dbReference type="Gene3D" id="1.10.1760.20">
    <property type="match status" value="1"/>
</dbReference>
<comment type="caution">
    <text evidence="4">The sequence shown here is derived from an EMBL/GenBank/DDBJ whole genome shotgun (WGS) entry which is preliminary data.</text>
</comment>
<dbReference type="GO" id="GO:0015225">
    <property type="term" value="F:biotin transmembrane transporter activity"/>
    <property type="evidence" value="ECO:0007669"/>
    <property type="project" value="UniProtKB-UniRule"/>
</dbReference>
<reference evidence="4 5" key="1">
    <citation type="submission" date="2018-02" db="EMBL/GenBank/DDBJ databases">
        <authorList>
            <person name="Cohen D.B."/>
            <person name="Kent A.D."/>
        </authorList>
    </citation>
    <scope>NUCLEOTIDE SEQUENCE [LARGE SCALE GENOMIC DNA]</scope>
    <source>
        <strain evidence="4 5">ULC007</strain>
    </source>
</reference>